<dbReference type="InterPro" id="IPR023213">
    <property type="entry name" value="CAT-like_dom_sf"/>
</dbReference>
<dbReference type="Pfam" id="PF00550">
    <property type="entry name" value="PP-binding"/>
    <property type="match status" value="1"/>
</dbReference>
<dbReference type="SUPFAM" id="SSF56801">
    <property type="entry name" value="Acetyl-CoA synthetase-like"/>
    <property type="match status" value="1"/>
</dbReference>
<dbReference type="PANTHER" id="PTHR45527">
    <property type="entry name" value="NONRIBOSOMAL PEPTIDE SYNTHETASE"/>
    <property type="match status" value="1"/>
</dbReference>
<dbReference type="RefSeq" id="WP_201374218.1">
    <property type="nucleotide sequence ID" value="NZ_BNJG01000002.1"/>
</dbReference>
<dbReference type="Gene3D" id="3.30.559.30">
    <property type="entry name" value="Nonribosomal peptide synthetase, condensation domain"/>
    <property type="match status" value="1"/>
</dbReference>
<organism evidence="5 6">
    <name type="scientific">Ktedonobacter robiniae</name>
    <dbReference type="NCBI Taxonomy" id="2778365"/>
    <lineage>
        <taxon>Bacteria</taxon>
        <taxon>Bacillati</taxon>
        <taxon>Chloroflexota</taxon>
        <taxon>Ktedonobacteria</taxon>
        <taxon>Ktedonobacterales</taxon>
        <taxon>Ktedonobacteraceae</taxon>
        <taxon>Ktedonobacter</taxon>
    </lineage>
</organism>
<dbReference type="InterPro" id="IPR009081">
    <property type="entry name" value="PP-bd_ACP"/>
</dbReference>
<dbReference type="Gene3D" id="3.40.50.980">
    <property type="match status" value="2"/>
</dbReference>
<dbReference type="Gene3D" id="3.30.300.30">
    <property type="match status" value="1"/>
</dbReference>
<comment type="cofactor">
    <cofactor evidence="1">
        <name>pantetheine 4'-phosphate</name>
        <dbReference type="ChEBI" id="CHEBI:47942"/>
    </cofactor>
</comment>
<dbReference type="PROSITE" id="PS00455">
    <property type="entry name" value="AMP_BINDING"/>
    <property type="match status" value="1"/>
</dbReference>
<dbReference type="Proteomes" id="UP000654345">
    <property type="component" value="Unassembled WGS sequence"/>
</dbReference>
<dbReference type="Pfam" id="PF00668">
    <property type="entry name" value="Condensation"/>
    <property type="match status" value="1"/>
</dbReference>
<comment type="caution">
    <text evidence="5">The sequence shown here is derived from an EMBL/GenBank/DDBJ whole genome shotgun (WGS) entry which is preliminary data.</text>
</comment>
<dbReference type="PANTHER" id="PTHR45527:SF1">
    <property type="entry name" value="FATTY ACID SYNTHASE"/>
    <property type="match status" value="1"/>
</dbReference>
<dbReference type="InterPro" id="IPR020802">
    <property type="entry name" value="TesA-like"/>
</dbReference>
<dbReference type="PROSITE" id="PS00012">
    <property type="entry name" value="PHOSPHOPANTETHEINE"/>
    <property type="match status" value="1"/>
</dbReference>
<evidence type="ECO:0000313" key="5">
    <source>
        <dbReference type="EMBL" id="GHO57937.1"/>
    </source>
</evidence>
<dbReference type="EMBL" id="BNJG01000002">
    <property type="protein sequence ID" value="GHO57937.1"/>
    <property type="molecule type" value="Genomic_DNA"/>
</dbReference>
<protein>
    <recommendedName>
        <fullName evidence="4">Carrier domain-containing protein</fullName>
    </recommendedName>
</protein>
<dbReference type="InterPro" id="IPR006162">
    <property type="entry name" value="Ppantetheine_attach_site"/>
</dbReference>
<dbReference type="InterPro" id="IPR001242">
    <property type="entry name" value="Condensation_dom"/>
</dbReference>
<evidence type="ECO:0000256" key="3">
    <source>
        <dbReference type="ARBA" id="ARBA00022553"/>
    </source>
</evidence>
<dbReference type="Pfam" id="PF00501">
    <property type="entry name" value="AMP-binding"/>
    <property type="match status" value="1"/>
</dbReference>
<dbReference type="InterPro" id="IPR036736">
    <property type="entry name" value="ACP-like_sf"/>
</dbReference>
<dbReference type="InterPro" id="IPR020845">
    <property type="entry name" value="AMP-binding_CS"/>
</dbReference>
<keyword evidence="3" id="KW-0597">Phosphoprotein</keyword>
<gene>
    <name evidence="5" type="ORF">KSB_64120</name>
</gene>
<evidence type="ECO:0000256" key="1">
    <source>
        <dbReference type="ARBA" id="ARBA00001957"/>
    </source>
</evidence>
<dbReference type="Pfam" id="PF00975">
    <property type="entry name" value="Thioesterase"/>
    <property type="match status" value="1"/>
</dbReference>
<evidence type="ECO:0000256" key="2">
    <source>
        <dbReference type="ARBA" id="ARBA00022450"/>
    </source>
</evidence>
<dbReference type="InterPro" id="IPR029058">
    <property type="entry name" value="AB_hydrolase_fold"/>
</dbReference>
<dbReference type="InterPro" id="IPR020806">
    <property type="entry name" value="PKS_PP-bd"/>
</dbReference>
<sequence>MPVHTLKGFPLSLQQARLYTLEEDIQTYRVLGRVLLEGVLDPEILQQAFKRIIAQYSILRTRFYCPPGMDVPMQIVSSQVEMLYEEFDLSQLDRKQQDTQLDAHFVEMRSRPFDLEHGPLLHVTLARTGALAHQLFLCLPGLCADAVTLRLLLRELGQTYETHLRGEDSTTEQVLQYTEVSAWQNDLLEEEDAVEPLAYWSQIDLSKLHTQPLPFLPGRTIQSESEVQKAEKLAAQGFTFGLTEEIMRQLQQFSQHNACSYESVLLTIWQIALSRLTGEPDLLIGVTCDGRMYEELETIPGHCARVVPLATYCRSDRTFSQNVVAMRAILEQAREQQLYFSWRRQEALEGIDTRYFPLAFEYVEQTETWKTETISYCYLEEYSHLECAGLKLRVVQASGTYQLELQYDPTCFSARQIERLADTVLMLLESALARLADPVDRLELVNRVERQRLLQHWIGPHDDFAFQPLTWLFEEIARLTPSATAVISDGESLTYGELNQQANRLARWLQKRGVGPDVLVGLYVERGIDMLLGLLGILKAGGAYVPLDPSLPSARLKQQLTQIESSVLLTQQSLLGQLPAYTGCLFCLDCASELLTEEMNTNLATTIEPEHLAYVIYTSGSTGLPKGVAIRQQGISNYVQDMCQRLNSDKGLHFATVSTLAADLGNTTIFCSLATGGCLHILPYTVVTSSEAFASYIDEHPIDVLKIVPSHFSALLTGGQGQRILPRKYLILGGEALSWELIERLRITGCTCKVWNHYGPTEATIGVLVNELSTLERGREETTSVSLGRPIANMRFLIVDQFHMPVPVGIPGELWLSGAGLAAGYLGNPELTDQQFPLYSCESTPQRFYRTGDRVRYTEQGQLEFLGRLDRQIKIRGYRIEPGDIEAVFKQHVAVRESMVLLQEDTPGEQKLAAYVLIAREYTQTMPDLAEFRRFLSEKLPVYMHPTVIVPLAEWPLTANGKIDYQRLKTLKPHSPKKSVVAPRDQVEFKLMHIWENLLHVWPVSITDNFFELGGHSILAVALIAQIQRAFGHDLPVTTLFQYPTIEKLATVLRHYTDTNTWQTIVPIQTNGSRPPLFCVHPSGGTAFCYYTLARCLGPDQPVYGIQAPDPTVWEQNSFSVVELATQYIAALRQAQAQGPYFLGGWSAGGVIAFEMACQLRRQGERVALLALFDSSAPLGQREPLAPPDLRDPELARSILEELQLAPSPLALNTLQEDERLPYVLEQAKIQQRVPQDISLAHLRYFAHMQKKLLHALRSYTPAVYPGRITLFRTPTSAALESQHVSAPAEVGANNALDRWAEFSISELELHIVPGEHATLMNEPDVIALADILSRILTQMTVE</sequence>
<dbReference type="Gene3D" id="2.30.38.10">
    <property type="entry name" value="Luciferase, Domain 3"/>
    <property type="match status" value="1"/>
</dbReference>
<dbReference type="InterPro" id="IPR025110">
    <property type="entry name" value="AMP-bd_C"/>
</dbReference>
<dbReference type="InterPro" id="IPR001031">
    <property type="entry name" value="Thioesterase"/>
</dbReference>
<dbReference type="InterPro" id="IPR000873">
    <property type="entry name" value="AMP-dep_synth/lig_dom"/>
</dbReference>
<dbReference type="SUPFAM" id="SSF52777">
    <property type="entry name" value="CoA-dependent acyltransferases"/>
    <property type="match status" value="2"/>
</dbReference>
<keyword evidence="6" id="KW-1185">Reference proteome</keyword>
<name>A0ABQ3UZ49_9CHLR</name>
<evidence type="ECO:0000259" key="4">
    <source>
        <dbReference type="PROSITE" id="PS50075"/>
    </source>
</evidence>
<dbReference type="SMART" id="SM00823">
    <property type="entry name" value="PKS_PP"/>
    <property type="match status" value="1"/>
</dbReference>
<dbReference type="Gene3D" id="1.10.1200.10">
    <property type="entry name" value="ACP-like"/>
    <property type="match status" value="1"/>
</dbReference>
<dbReference type="Gene3D" id="3.30.559.10">
    <property type="entry name" value="Chloramphenicol acetyltransferase-like domain"/>
    <property type="match status" value="1"/>
</dbReference>
<dbReference type="CDD" id="cd05930">
    <property type="entry name" value="A_NRPS"/>
    <property type="match status" value="1"/>
</dbReference>
<evidence type="ECO:0000313" key="6">
    <source>
        <dbReference type="Proteomes" id="UP000654345"/>
    </source>
</evidence>
<dbReference type="PROSITE" id="PS50075">
    <property type="entry name" value="CARRIER"/>
    <property type="match status" value="1"/>
</dbReference>
<keyword evidence="2" id="KW-0596">Phosphopantetheine</keyword>
<reference evidence="5 6" key="1">
    <citation type="journal article" date="2021" name="Int. J. Syst. Evol. Microbiol.">
        <title>Reticulibacter mediterranei gen. nov., sp. nov., within the new family Reticulibacteraceae fam. nov., and Ktedonospora formicarum gen. nov., sp. nov., Ktedonobacter robiniae sp. nov., Dictyobacter formicarum sp. nov. and Dictyobacter arantiisoli sp. nov., belonging to the class Ktedonobacteria.</title>
        <authorList>
            <person name="Yabe S."/>
            <person name="Zheng Y."/>
            <person name="Wang C.M."/>
            <person name="Sakai Y."/>
            <person name="Abe K."/>
            <person name="Yokota A."/>
            <person name="Donadio S."/>
            <person name="Cavaletti L."/>
            <person name="Monciardini P."/>
        </authorList>
    </citation>
    <scope>NUCLEOTIDE SEQUENCE [LARGE SCALE GENOMIC DNA]</scope>
    <source>
        <strain evidence="5 6">SOSP1-30</strain>
    </source>
</reference>
<dbReference type="NCBIfam" id="TIGR01733">
    <property type="entry name" value="AA-adenyl-dom"/>
    <property type="match status" value="1"/>
</dbReference>
<dbReference type="Pfam" id="PF13193">
    <property type="entry name" value="AMP-binding_C"/>
    <property type="match status" value="1"/>
</dbReference>
<accession>A0ABQ3UZ49</accession>
<dbReference type="SUPFAM" id="SSF53474">
    <property type="entry name" value="alpha/beta-Hydrolases"/>
    <property type="match status" value="1"/>
</dbReference>
<dbReference type="Gene3D" id="3.40.50.1820">
    <property type="entry name" value="alpha/beta hydrolase"/>
    <property type="match status" value="1"/>
</dbReference>
<proteinExistence type="predicted"/>
<dbReference type="SMART" id="SM00824">
    <property type="entry name" value="PKS_TE"/>
    <property type="match status" value="1"/>
</dbReference>
<dbReference type="SUPFAM" id="SSF47336">
    <property type="entry name" value="ACP-like"/>
    <property type="match status" value="1"/>
</dbReference>
<dbReference type="InterPro" id="IPR010071">
    <property type="entry name" value="AA_adenyl_dom"/>
</dbReference>
<feature type="domain" description="Carrier" evidence="4">
    <location>
        <begin position="982"/>
        <end position="1057"/>
    </location>
</feature>
<dbReference type="InterPro" id="IPR045851">
    <property type="entry name" value="AMP-bd_C_sf"/>
</dbReference>